<dbReference type="Pfam" id="PF01872">
    <property type="entry name" value="RibD_C"/>
    <property type="match status" value="1"/>
</dbReference>
<protein>
    <recommendedName>
        <fullName evidence="1">Bacterial bifunctional deaminase-reductase C-terminal domain-containing protein</fullName>
    </recommendedName>
</protein>
<dbReference type="InterPro" id="IPR024072">
    <property type="entry name" value="DHFR-like_dom_sf"/>
</dbReference>
<gene>
    <name evidence="2" type="ORF">BKD30_04565</name>
</gene>
<dbReference type="EMBL" id="MRDE01000021">
    <property type="protein sequence ID" value="OMH26668.1"/>
    <property type="molecule type" value="Genomic_DNA"/>
</dbReference>
<dbReference type="Gene3D" id="3.40.430.10">
    <property type="entry name" value="Dihydrofolate Reductase, subunit A"/>
    <property type="match status" value="1"/>
</dbReference>
<dbReference type="AlphaFoldDB" id="A0A1R1LGJ5"/>
<dbReference type="GO" id="GO:0009231">
    <property type="term" value="P:riboflavin biosynthetic process"/>
    <property type="evidence" value="ECO:0007669"/>
    <property type="project" value="InterPro"/>
</dbReference>
<evidence type="ECO:0000313" key="3">
    <source>
        <dbReference type="Proteomes" id="UP000187085"/>
    </source>
</evidence>
<dbReference type="InterPro" id="IPR002734">
    <property type="entry name" value="RibDG_C"/>
</dbReference>
<dbReference type="SUPFAM" id="SSF53597">
    <property type="entry name" value="Dihydrofolate reductase-like"/>
    <property type="match status" value="1"/>
</dbReference>
<proteinExistence type="predicted"/>
<evidence type="ECO:0000313" key="2">
    <source>
        <dbReference type="EMBL" id="OMH26668.1"/>
    </source>
</evidence>
<keyword evidence="3" id="KW-1185">Reference proteome</keyword>
<accession>A0A1R1LGJ5</accession>
<dbReference type="GO" id="GO:0008703">
    <property type="term" value="F:5-amino-6-(5-phosphoribosylamino)uracil reductase activity"/>
    <property type="evidence" value="ECO:0007669"/>
    <property type="project" value="InterPro"/>
</dbReference>
<reference evidence="2 3" key="1">
    <citation type="submission" date="2016-12" db="EMBL/GenBank/DDBJ databases">
        <title>Draft genome of Tersicoccus phoenicis 1P05MA.</title>
        <authorList>
            <person name="Nakajima Y."/>
            <person name="Yoshizawa S."/>
            <person name="Nakamura K."/>
            <person name="Ogura Y."/>
            <person name="Hayashi T."/>
            <person name="Kogure K."/>
        </authorList>
    </citation>
    <scope>NUCLEOTIDE SEQUENCE [LARGE SCALE GENOMIC DNA]</scope>
    <source>
        <strain evidence="2 3">1p05MA</strain>
    </source>
</reference>
<sequence>MSTTVTADLLVSVDGWARGLDSPGFFGYAGPELMQWIGDQSAAHHDLMGRRTYEMLASMPADERETRTTTTVFSRTLRETTWENTTIESGDAIEAVRELRSASLPLRTVGSLSLVRQLLDAGLVDRLRLWLFPLLVGPGGREAALAGVGERDLDLVDHRVLDGRIILLEYAPTDRGIPHASATDPAS</sequence>
<name>A0A1R1LGJ5_9MICC</name>
<organism evidence="2 3">
    <name type="scientific">Tersicoccus phoenicis</name>
    <dbReference type="NCBI Taxonomy" id="554083"/>
    <lineage>
        <taxon>Bacteria</taxon>
        <taxon>Bacillati</taxon>
        <taxon>Actinomycetota</taxon>
        <taxon>Actinomycetes</taxon>
        <taxon>Micrococcales</taxon>
        <taxon>Micrococcaceae</taxon>
        <taxon>Tersicoccus</taxon>
    </lineage>
</organism>
<dbReference type="RefSeq" id="WP_076702678.1">
    <property type="nucleotide sequence ID" value="NZ_MRDE01000021.1"/>
</dbReference>
<feature type="domain" description="Bacterial bifunctional deaminase-reductase C-terminal" evidence="1">
    <location>
        <begin position="4"/>
        <end position="166"/>
    </location>
</feature>
<evidence type="ECO:0000259" key="1">
    <source>
        <dbReference type="Pfam" id="PF01872"/>
    </source>
</evidence>
<dbReference type="Proteomes" id="UP000187085">
    <property type="component" value="Unassembled WGS sequence"/>
</dbReference>
<dbReference type="STRING" id="554083.BKD30_04565"/>
<comment type="caution">
    <text evidence="2">The sequence shown here is derived from an EMBL/GenBank/DDBJ whole genome shotgun (WGS) entry which is preliminary data.</text>
</comment>